<dbReference type="STRING" id="582851.GCA_900162665_00391"/>
<dbReference type="Proteomes" id="UP000321558">
    <property type="component" value="Unassembled WGS sequence"/>
</dbReference>
<feature type="region of interest" description="Disordered" evidence="1">
    <location>
        <begin position="116"/>
        <end position="154"/>
    </location>
</feature>
<sequence length="215" mass="23752">MKNKKQSETEVQKSSSGVFMKLFLIAMPLFILAVIVVFVLHIAGFNTLDWLKEQGKSIPVVGEMFIDDEEKNAGNDIQALQNQLESKDKIIDNKDEQIQGLEDTVTELESQISSLQDELEETASADAEENADGEQEVEHPQGQANASEKSSMTKTLEGMKSKEAAAILENLEDDLAVDILEEMSTGDRGDILQKMELEAATTYTKMLIELDVAVP</sequence>
<evidence type="ECO:0000313" key="5">
    <source>
        <dbReference type="Proteomes" id="UP000321558"/>
    </source>
</evidence>
<organism evidence="4 5">
    <name type="scientific">Oceanobacillus sojae</name>
    <dbReference type="NCBI Taxonomy" id="582851"/>
    <lineage>
        <taxon>Bacteria</taxon>
        <taxon>Bacillati</taxon>
        <taxon>Bacillota</taxon>
        <taxon>Bacilli</taxon>
        <taxon>Bacillales</taxon>
        <taxon>Bacillaceae</taxon>
        <taxon>Oceanobacillus</taxon>
    </lineage>
</organism>
<comment type="caution">
    <text evidence="4">The sequence shown here is derived from an EMBL/GenBank/DDBJ whole genome shotgun (WGS) entry which is preliminary data.</text>
</comment>
<feature type="domain" description="Magnesium transporter MgtE intracellular" evidence="3">
    <location>
        <begin position="151"/>
        <end position="206"/>
    </location>
</feature>
<evidence type="ECO:0000256" key="2">
    <source>
        <dbReference type="SAM" id="Phobius"/>
    </source>
</evidence>
<keyword evidence="2" id="KW-1133">Transmembrane helix</keyword>
<keyword evidence="2" id="KW-0812">Transmembrane</keyword>
<dbReference type="InterPro" id="IPR006668">
    <property type="entry name" value="Mg_transptr_MgtE_intracell_dom"/>
</dbReference>
<evidence type="ECO:0000313" key="4">
    <source>
        <dbReference type="EMBL" id="GEN86498.1"/>
    </source>
</evidence>
<dbReference type="InterPro" id="IPR038076">
    <property type="entry name" value="MgtE_N_sf"/>
</dbReference>
<keyword evidence="5" id="KW-1185">Reference proteome</keyword>
<name>A0A511ZGD5_9BACI</name>
<dbReference type="OrthoDB" id="1724615at2"/>
<dbReference type="RefSeq" id="WP_147209547.1">
    <property type="nucleotide sequence ID" value="NZ_BJYM01000004.1"/>
</dbReference>
<feature type="compositionally biased region" description="Acidic residues" evidence="1">
    <location>
        <begin position="117"/>
        <end position="135"/>
    </location>
</feature>
<dbReference type="EMBL" id="BJYM01000004">
    <property type="protein sequence ID" value="GEN86498.1"/>
    <property type="molecule type" value="Genomic_DNA"/>
</dbReference>
<proteinExistence type="predicted"/>
<evidence type="ECO:0000259" key="3">
    <source>
        <dbReference type="Pfam" id="PF03448"/>
    </source>
</evidence>
<dbReference type="AlphaFoldDB" id="A0A511ZGD5"/>
<feature type="transmembrane region" description="Helical" evidence="2">
    <location>
        <begin position="21"/>
        <end position="43"/>
    </location>
</feature>
<evidence type="ECO:0000256" key="1">
    <source>
        <dbReference type="SAM" id="MobiDB-lite"/>
    </source>
</evidence>
<protein>
    <recommendedName>
        <fullName evidence="3">Magnesium transporter MgtE intracellular domain-containing protein</fullName>
    </recommendedName>
</protein>
<dbReference type="Gene3D" id="1.25.60.10">
    <property type="entry name" value="MgtE N-terminal domain-like"/>
    <property type="match status" value="1"/>
</dbReference>
<keyword evidence="2" id="KW-0472">Membrane</keyword>
<dbReference type="SUPFAM" id="SSF158791">
    <property type="entry name" value="MgtE N-terminal domain-like"/>
    <property type="match status" value="1"/>
</dbReference>
<gene>
    <name evidence="4" type="ORF">OSO01_12370</name>
</gene>
<reference evidence="4 5" key="1">
    <citation type="submission" date="2019-07" db="EMBL/GenBank/DDBJ databases">
        <title>Whole genome shotgun sequence of Oceanobacillus sojae NBRC 105379.</title>
        <authorList>
            <person name="Hosoyama A."/>
            <person name="Uohara A."/>
            <person name="Ohji S."/>
            <person name="Ichikawa N."/>
        </authorList>
    </citation>
    <scope>NUCLEOTIDE SEQUENCE [LARGE SCALE GENOMIC DNA]</scope>
    <source>
        <strain evidence="4 5">NBRC 105379</strain>
    </source>
</reference>
<feature type="compositionally biased region" description="Polar residues" evidence="1">
    <location>
        <begin position="142"/>
        <end position="154"/>
    </location>
</feature>
<dbReference type="Pfam" id="PF03448">
    <property type="entry name" value="MgtE_N"/>
    <property type="match status" value="1"/>
</dbReference>
<accession>A0A511ZGD5</accession>